<dbReference type="Gene3D" id="1.20.1250.20">
    <property type="entry name" value="MFS general substrate transporter like domains"/>
    <property type="match status" value="1"/>
</dbReference>
<feature type="transmembrane region" description="Helical" evidence="6">
    <location>
        <begin position="227"/>
        <end position="246"/>
    </location>
</feature>
<feature type="transmembrane region" description="Helical" evidence="6">
    <location>
        <begin position="58"/>
        <end position="79"/>
    </location>
</feature>
<evidence type="ECO:0000259" key="7">
    <source>
        <dbReference type="PROSITE" id="PS50850"/>
    </source>
</evidence>
<organism evidence="8 9">
    <name type="scientific">Macrostomum lignano</name>
    <dbReference type="NCBI Taxonomy" id="282301"/>
    <lineage>
        <taxon>Eukaryota</taxon>
        <taxon>Metazoa</taxon>
        <taxon>Spiralia</taxon>
        <taxon>Lophotrochozoa</taxon>
        <taxon>Platyhelminthes</taxon>
        <taxon>Rhabditophora</taxon>
        <taxon>Macrostomorpha</taxon>
        <taxon>Macrostomida</taxon>
        <taxon>Macrostomidae</taxon>
        <taxon>Macrostomum</taxon>
    </lineage>
</organism>
<keyword evidence="4 6" id="KW-1133">Transmembrane helix</keyword>
<dbReference type="PROSITE" id="PS50850">
    <property type="entry name" value="MFS"/>
    <property type="match status" value="1"/>
</dbReference>
<keyword evidence="2" id="KW-0813">Transport</keyword>
<feature type="transmembrane region" description="Helical" evidence="6">
    <location>
        <begin position="322"/>
        <end position="350"/>
    </location>
</feature>
<name>A0A1I8G8U8_9PLAT</name>
<dbReference type="InterPro" id="IPR036259">
    <property type="entry name" value="MFS_trans_sf"/>
</dbReference>
<reference evidence="9" key="1">
    <citation type="submission" date="2016-11" db="UniProtKB">
        <authorList>
            <consortium name="WormBaseParasite"/>
        </authorList>
    </citation>
    <scope>IDENTIFICATION</scope>
</reference>
<keyword evidence="3 6" id="KW-0812">Transmembrane</keyword>
<dbReference type="WBParaSite" id="maker-uti_cns_0001102-snap-gene-0.20-mRNA-1">
    <property type="protein sequence ID" value="maker-uti_cns_0001102-snap-gene-0.20-mRNA-1"/>
    <property type="gene ID" value="maker-uti_cns_0001102-snap-gene-0.20"/>
</dbReference>
<dbReference type="GO" id="GO:0022857">
    <property type="term" value="F:transmembrane transporter activity"/>
    <property type="evidence" value="ECO:0007669"/>
    <property type="project" value="InterPro"/>
</dbReference>
<evidence type="ECO:0000256" key="6">
    <source>
        <dbReference type="SAM" id="Phobius"/>
    </source>
</evidence>
<feature type="transmembrane region" description="Helical" evidence="6">
    <location>
        <begin position="85"/>
        <end position="105"/>
    </location>
</feature>
<evidence type="ECO:0000256" key="4">
    <source>
        <dbReference type="ARBA" id="ARBA00022989"/>
    </source>
</evidence>
<protein>
    <submittedName>
        <fullName evidence="9">MFS domain-containing protein</fullName>
    </submittedName>
</protein>
<dbReference type="InterPro" id="IPR011701">
    <property type="entry name" value="MFS"/>
</dbReference>
<accession>A0A1I8G8U8</accession>
<dbReference type="Pfam" id="PF07690">
    <property type="entry name" value="MFS_1"/>
    <property type="match status" value="1"/>
</dbReference>
<dbReference type="PANTHER" id="PTHR23511">
    <property type="entry name" value="SYNAPTIC VESICLE GLYCOPROTEIN 2"/>
    <property type="match status" value="1"/>
</dbReference>
<feature type="transmembrane region" description="Helical" evidence="6">
    <location>
        <begin position="405"/>
        <end position="428"/>
    </location>
</feature>
<dbReference type="GO" id="GO:0016020">
    <property type="term" value="C:membrane"/>
    <property type="evidence" value="ECO:0007669"/>
    <property type="project" value="UniProtKB-SubCell"/>
</dbReference>
<sequence>MTAADAMEMLLLSVLGPALRCDWRLTSAQVAGITTVVFAGMLLGAPVWGAVSDKRGRWSVSALCFILMAYFGLLCSFAPNYFWLASLRGVVGFNIGGAATSFTLLSEYLPQRHRAKVLILFNLFWGVGSTFEILLAYLVLPTLGWRYLVAFSSLPLILTLPSLWCLPESARFLLASGKADEAVKVIDQIARENGRPLMKGRPAGISETETRGHIWSLFHTSYRRTTLILFCLWFGIAFSYYGIVLVSSEMSQLHRQCDRGPALPPGSESVASNASLVKDNSCCRGLEAEDYKAMLISSFGEFLIIPFNLLTIDWLGRRWTLAINYLLMGVFFGLICLCVPSGVSAAFLLLARAHAGGIFKIDYIYTTEVSVPYRNSKHRPRYLLRHGSIRFHERPFVAQVVLPDVSLFAGFATFALVGIGCAGLSLMLPIETRGRAMPQSLDVDEIDQGGQQQQVLSYRPDPDGSSATLEIKIQGKIK</sequence>
<dbReference type="SUPFAM" id="SSF103473">
    <property type="entry name" value="MFS general substrate transporter"/>
    <property type="match status" value="1"/>
</dbReference>
<evidence type="ECO:0000256" key="3">
    <source>
        <dbReference type="ARBA" id="ARBA00022692"/>
    </source>
</evidence>
<evidence type="ECO:0000256" key="1">
    <source>
        <dbReference type="ARBA" id="ARBA00004141"/>
    </source>
</evidence>
<keyword evidence="5 6" id="KW-0472">Membrane</keyword>
<evidence type="ECO:0000256" key="2">
    <source>
        <dbReference type="ARBA" id="ARBA00022448"/>
    </source>
</evidence>
<proteinExistence type="predicted"/>
<dbReference type="PANTHER" id="PTHR23511:SF45">
    <property type="entry name" value="SVOP LIKE"/>
    <property type="match status" value="1"/>
</dbReference>
<evidence type="ECO:0000313" key="9">
    <source>
        <dbReference type="WBParaSite" id="maker-uti_cns_0001102-snap-gene-0.20-mRNA-1"/>
    </source>
</evidence>
<feature type="domain" description="Major facilitator superfamily (MFS) profile" evidence="7">
    <location>
        <begin position="1"/>
        <end position="433"/>
    </location>
</feature>
<feature type="transmembrane region" description="Helical" evidence="6">
    <location>
        <begin position="145"/>
        <end position="166"/>
    </location>
</feature>
<keyword evidence="8" id="KW-1185">Reference proteome</keyword>
<feature type="transmembrane region" description="Helical" evidence="6">
    <location>
        <begin position="294"/>
        <end position="315"/>
    </location>
</feature>
<feature type="transmembrane region" description="Helical" evidence="6">
    <location>
        <begin position="30"/>
        <end position="51"/>
    </location>
</feature>
<comment type="subcellular location">
    <subcellularLocation>
        <location evidence="1">Membrane</location>
        <topology evidence="1">Multi-pass membrane protein</topology>
    </subcellularLocation>
</comment>
<dbReference type="InterPro" id="IPR020846">
    <property type="entry name" value="MFS_dom"/>
</dbReference>
<dbReference type="Proteomes" id="UP000095280">
    <property type="component" value="Unplaced"/>
</dbReference>
<dbReference type="AlphaFoldDB" id="A0A1I8G8U8"/>
<evidence type="ECO:0000313" key="8">
    <source>
        <dbReference type="Proteomes" id="UP000095280"/>
    </source>
</evidence>
<feature type="transmembrane region" description="Helical" evidence="6">
    <location>
        <begin position="117"/>
        <end position="139"/>
    </location>
</feature>
<evidence type="ECO:0000256" key="5">
    <source>
        <dbReference type="ARBA" id="ARBA00023136"/>
    </source>
</evidence>